<comment type="caution">
    <text evidence="2">The sequence shown here is derived from an EMBL/GenBank/DDBJ whole genome shotgun (WGS) entry which is preliminary data.</text>
</comment>
<protein>
    <submittedName>
        <fullName evidence="2">Uncharacterized protein</fullName>
    </submittedName>
</protein>
<feature type="region of interest" description="Disordered" evidence="1">
    <location>
        <begin position="1"/>
        <end position="299"/>
    </location>
</feature>
<organism evidence="2 3">
    <name type="scientific">Rhizoctonia solani</name>
    <dbReference type="NCBI Taxonomy" id="456999"/>
    <lineage>
        <taxon>Eukaryota</taxon>
        <taxon>Fungi</taxon>
        <taxon>Dikarya</taxon>
        <taxon>Basidiomycota</taxon>
        <taxon>Agaricomycotina</taxon>
        <taxon>Agaricomycetes</taxon>
        <taxon>Cantharellales</taxon>
        <taxon>Ceratobasidiaceae</taxon>
        <taxon>Rhizoctonia</taxon>
    </lineage>
</organism>
<feature type="compositionally biased region" description="Polar residues" evidence="1">
    <location>
        <begin position="236"/>
        <end position="250"/>
    </location>
</feature>
<proteinExistence type="predicted"/>
<accession>A0A8H3ECV9</accession>
<reference evidence="2" key="1">
    <citation type="submission" date="2021-01" db="EMBL/GenBank/DDBJ databases">
        <authorList>
            <person name="Kaushik A."/>
        </authorList>
    </citation>
    <scope>NUCLEOTIDE SEQUENCE</scope>
    <source>
        <strain evidence="2">AG5</strain>
    </source>
</reference>
<evidence type="ECO:0000313" key="2">
    <source>
        <dbReference type="EMBL" id="CAE7224621.1"/>
    </source>
</evidence>
<name>A0A8H3ECV9_9AGAM</name>
<dbReference type="EMBL" id="CAJNJQ010006246">
    <property type="protein sequence ID" value="CAE7224621.1"/>
    <property type="molecule type" value="Genomic_DNA"/>
</dbReference>
<dbReference type="AlphaFoldDB" id="A0A8H3ECV9"/>
<sequence>MTVSSNVEHQAQVTSNNPNVNLDSDVAQEATRPQEPKTRPTAEDLHVMREPNWSSPAKSPCASQRDAADSDEGEAQEQVTRRRGNRTSKDGKRTSKGPTGKSSRPTPITSEDESTHEDALNIPTSTHNQNKGASQSKTVATNTAKSHIQPIGDTDAGVGLALPTDSTAAPRKRKVQDEAVSSESETPAPKKNKKGATASALKTPARTKLSKNFETPLPASPLHAARVTRFKPNLLQGASSSSAPLDTTKSAPAPTLSKTEARKAAALKAAATRAANKKAKEEQAKAKAQNESNTRKARK</sequence>
<feature type="compositionally biased region" description="Polar residues" evidence="1">
    <location>
        <begin position="1"/>
        <end position="22"/>
    </location>
</feature>
<evidence type="ECO:0000256" key="1">
    <source>
        <dbReference type="SAM" id="MobiDB-lite"/>
    </source>
</evidence>
<feature type="compositionally biased region" description="Basic and acidic residues" evidence="1">
    <location>
        <begin position="32"/>
        <end position="49"/>
    </location>
</feature>
<feature type="compositionally biased region" description="Low complexity" evidence="1">
    <location>
        <begin position="264"/>
        <end position="274"/>
    </location>
</feature>
<feature type="compositionally biased region" description="Polar residues" evidence="1">
    <location>
        <begin position="96"/>
        <end position="109"/>
    </location>
</feature>
<gene>
    <name evidence="2" type="ORF">RDB_LOCUS172775</name>
</gene>
<evidence type="ECO:0000313" key="3">
    <source>
        <dbReference type="Proteomes" id="UP000663827"/>
    </source>
</evidence>
<dbReference type="Proteomes" id="UP000663827">
    <property type="component" value="Unassembled WGS sequence"/>
</dbReference>
<feature type="compositionally biased region" description="Polar residues" evidence="1">
    <location>
        <begin position="122"/>
        <end position="146"/>
    </location>
</feature>